<dbReference type="InParanoid" id="A0A251T6U6"/>
<evidence type="ECO:0000313" key="2">
    <source>
        <dbReference type="Proteomes" id="UP000215914"/>
    </source>
</evidence>
<keyword evidence="2" id="KW-1185">Reference proteome</keyword>
<dbReference type="AlphaFoldDB" id="A0A251T6U6"/>
<dbReference type="Proteomes" id="UP000215914">
    <property type="component" value="Chromosome 12"/>
</dbReference>
<organism evidence="1 2">
    <name type="scientific">Helianthus annuus</name>
    <name type="common">Common sunflower</name>
    <dbReference type="NCBI Taxonomy" id="4232"/>
    <lineage>
        <taxon>Eukaryota</taxon>
        <taxon>Viridiplantae</taxon>
        <taxon>Streptophyta</taxon>
        <taxon>Embryophyta</taxon>
        <taxon>Tracheophyta</taxon>
        <taxon>Spermatophyta</taxon>
        <taxon>Magnoliopsida</taxon>
        <taxon>eudicotyledons</taxon>
        <taxon>Gunneridae</taxon>
        <taxon>Pentapetalae</taxon>
        <taxon>asterids</taxon>
        <taxon>campanulids</taxon>
        <taxon>Asterales</taxon>
        <taxon>Asteraceae</taxon>
        <taxon>Asteroideae</taxon>
        <taxon>Heliantheae alliance</taxon>
        <taxon>Heliantheae</taxon>
        <taxon>Helianthus</taxon>
    </lineage>
</organism>
<protein>
    <submittedName>
        <fullName evidence="1">Uncharacterized protein</fullName>
    </submittedName>
</protein>
<evidence type="ECO:0000313" key="1">
    <source>
        <dbReference type="EMBL" id="OTG05651.1"/>
    </source>
</evidence>
<dbReference type="EMBL" id="CM007901">
    <property type="protein sequence ID" value="OTG05651.1"/>
    <property type="molecule type" value="Genomic_DNA"/>
</dbReference>
<sequence>MILMKRVLIMFRWESIEGKRKGYEEACTKRALEIISHENQRGCLNRNHEIRKELTSRSPITRFNWGGRKAKVIKSWKRVNDVRI</sequence>
<name>A0A251T6U6_HELAN</name>
<proteinExistence type="predicted"/>
<reference evidence="2" key="1">
    <citation type="journal article" date="2017" name="Nature">
        <title>The sunflower genome provides insights into oil metabolism, flowering and Asterid evolution.</title>
        <authorList>
            <person name="Badouin H."/>
            <person name="Gouzy J."/>
            <person name="Grassa C.J."/>
            <person name="Murat F."/>
            <person name="Staton S.E."/>
            <person name="Cottret L."/>
            <person name="Lelandais-Briere C."/>
            <person name="Owens G.L."/>
            <person name="Carrere S."/>
            <person name="Mayjonade B."/>
            <person name="Legrand L."/>
            <person name="Gill N."/>
            <person name="Kane N.C."/>
            <person name="Bowers J.E."/>
            <person name="Hubner S."/>
            <person name="Bellec A."/>
            <person name="Berard A."/>
            <person name="Berges H."/>
            <person name="Blanchet N."/>
            <person name="Boniface M.C."/>
            <person name="Brunel D."/>
            <person name="Catrice O."/>
            <person name="Chaidir N."/>
            <person name="Claudel C."/>
            <person name="Donnadieu C."/>
            <person name="Faraut T."/>
            <person name="Fievet G."/>
            <person name="Helmstetter N."/>
            <person name="King M."/>
            <person name="Knapp S.J."/>
            <person name="Lai Z."/>
            <person name="Le Paslier M.C."/>
            <person name="Lippi Y."/>
            <person name="Lorenzon L."/>
            <person name="Mandel J.R."/>
            <person name="Marage G."/>
            <person name="Marchand G."/>
            <person name="Marquand E."/>
            <person name="Bret-Mestries E."/>
            <person name="Morien E."/>
            <person name="Nambeesan S."/>
            <person name="Nguyen T."/>
            <person name="Pegot-Espagnet P."/>
            <person name="Pouilly N."/>
            <person name="Raftis F."/>
            <person name="Sallet E."/>
            <person name="Schiex T."/>
            <person name="Thomas J."/>
            <person name="Vandecasteele C."/>
            <person name="Vares D."/>
            <person name="Vear F."/>
            <person name="Vautrin S."/>
            <person name="Crespi M."/>
            <person name="Mangin B."/>
            <person name="Burke J.M."/>
            <person name="Salse J."/>
            <person name="Munos S."/>
            <person name="Vincourt P."/>
            <person name="Rieseberg L.H."/>
            <person name="Langlade N.B."/>
        </authorList>
    </citation>
    <scope>NUCLEOTIDE SEQUENCE [LARGE SCALE GENOMIC DNA]</scope>
    <source>
        <strain evidence="2">cv. SF193</strain>
    </source>
</reference>
<gene>
    <name evidence="1" type="ORF">HannXRQ_Chr12g0375951</name>
</gene>
<accession>A0A251T6U6</accession>